<keyword evidence="1" id="KW-0732">Signal</keyword>
<evidence type="ECO:0008006" key="4">
    <source>
        <dbReference type="Google" id="ProtNLM"/>
    </source>
</evidence>
<dbReference type="InterPro" id="IPR052918">
    <property type="entry name" value="Motility_Chemotaxis_Reg"/>
</dbReference>
<gene>
    <name evidence="2" type="ORF">FNU79_14975</name>
</gene>
<organism evidence="2 3">
    <name type="scientific">Deinococcus detaillensis</name>
    <dbReference type="NCBI Taxonomy" id="2592048"/>
    <lineage>
        <taxon>Bacteria</taxon>
        <taxon>Thermotogati</taxon>
        <taxon>Deinococcota</taxon>
        <taxon>Deinococci</taxon>
        <taxon>Deinococcales</taxon>
        <taxon>Deinococcaceae</taxon>
        <taxon>Deinococcus</taxon>
    </lineage>
</organism>
<evidence type="ECO:0000256" key="1">
    <source>
        <dbReference type="SAM" id="SignalP"/>
    </source>
</evidence>
<comment type="caution">
    <text evidence="2">The sequence shown here is derived from an EMBL/GenBank/DDBJ whole genome shotgun (WGS) entry which is preliminary data.</text>
</comment>
<dbReference type="EMBL" id="VKDB01000022">
    <property type="protein sequence ID" value="TSA81432.1"/>
    <property type="molecule type" value="Genomic_DNA"/>
</dbReference>
<dbReference type="PANTHER" id="PTHR35580:SF1">
    <property type="entry name" value="PHYTASE-LIKE DOMAIN-CONTAINING PROTEIN"/>
    <property type="match status" value="1"/>
</dbReference>
<name>A0A553UMI6_9DEIO</name>
<dbReference type="RefSeq" id="WP_143721620.1">
    <property type="nucleotide sequence ID" value="NZ_VKDB01000022.1"/>
</dbReference>
<feature type="chain" id="PRO_5022203806" description="PQQ-binding-like beta-propeller repeat protein" evidence="1">
    <location>
        <begin position="22"/>
        <end position="439"/>
    </location>
</feature>
<dbReference type="PANTHER" id="PTHR35580">
    <property type="entry name" value="CELL SURFACE GLYCOPROTEIN (S-LAYER PROTEIN)-LIKE PROTEIN"/>
    <property type="match status" value="1"/>
</dbReference>
<evidence type="ECO:0000313" key="3">
    <source>
        <dbReference type="Proteomes" id="UP000316092"/>
    </source>
</evidence>
<dbReference type="AlphaFoldDB" id="A0A553UMI6"/>
<dbReference type="SUPFAM" id="SSF101898">
    <property type="entry name" value="NHL repeat"/>
    <property type="match status" value="1"/>
</dbReference>
<dbReference type="Proteomes" id="UP000316092">
    <property type="component" value="Unassembled WGS sequence"/>
</dbReference>
<proteinExistence type="predicted"/>
<accession>A0A553UMI6</accession>
<dbReference type="OrthoDB" id="344059at2"/>
<feature type="signal peptide" evidence="1">
    <location>
        <begin position="1"/>
        <end position="21"/>
    </location>
</feature>
<evidence type="ECO:0000313" key="2">
    <source>
        <dbReference type="EMBL" id="TSA81432.1"/>
    </source>
</evidence>
<reference evidence="2 3" key="1">
    <citation type="submission" date="2019-07" db="EMBL/GenBank/DDBJ databases">
        <title>Deinococcus detaillus sp. nov., isolated from humus soil in Antarctica.</title>
        <authorList>
            <person name="Zhang K."/>
        </authorList>
    </citation>
    <scope>NUCLEOTIDE SEQUENCE [LARGE SCALE GENOMIC DNA]</scope>
    <source>
        <strain evidence="2 3">H1</strain>
    </source>
</reference>
<keyword evidence="3" id="KW-1185">Reference proteome</keyword>
<protein>
    <recommendedName>
        <fullName evidence="4">PQQ-binding-like beta-propeller repeat protein</fullName>
    </recommendedName>
</protein>
<sequence length="439" mass="45784">MNKIGRATLLSLSLLSASAAAQPASSPTRDALLARLKSIGVQQIMRVALCPDGRRFTLGAVRPPLSPKLPGTLAASDAIPQGFIQVQQGESRSLTVFALISGQPKALACTLVKGQLAVFVVADTAQGVQVTRLNGQTRTVDWEVISASGDARGTDVAVDERGEVFVVSTVNDLLPLGTHSGVVRQTVLVQRLSKEGKVLWNQRLTSAGPNAEDGAAHIALQGQNAVWVTGQTSGWFGTLPPAEAALKANAGQKDIFLARLESGQGRVIAQTQVGSDQNDVVSALLTTPTGVWLAGYTYGALTGEAGGGADAFAAKFNNLGQLHWLRQFATPQVEAFTSLVSLPGGQIMAAGYSEETPQNSGLTQRFSSSGQVLARQLLTRAQGMSIFTLAADPAGRVYLGGVSGSGALFAQLSADLQPVWALPFDQLAEHLDPEPSATP</sequence>